<dbReference type="EMBL" id="CP002038">
    <property type="protein sequence ID" value="ADM99973.1"/>
    <property type="molecule type" value="Genomic_DNA"/>
</dbReference>
<dbReference type="Proteomes" id="UP000006859">
    <property type="component" value="Chromosome"/>
</dbReference>
<dbReference type="HOGENOM" id="CLU_264274_0_0_6"/>
<feature type="region of interest" description="Disordered" evidence="1">
    <location>
        <begin position="668"/>
        <end position="692"/>
    </location>
</feature>
<dbReference type="eggNOG" id="COG4942">
    <property type="taxonomic scope" value="Bacteria"/>
</dbReference>
<protein>
    <submittedName>
        <fullName evidence="2">Uncharacterized protein</fullName>
    </submittedName>
</protein>
<dbReference type="KEGG" id="ddd:Dda3937_03072"/>
<feature type="region of interest" description="Disordered" evidence="1">
    <location>
        <begin position="459"/>
        <end position="484"/>
    </location>
</feature>
<evidence type="ECO:0000313" key="3">
    <source>
        <dbReference type="Proteomes" id="UP000006859"/>
    </source>
</evidence>
<feature type="compositionally biased region" description="Pro residues" evidence="1">
    <location>
        <begin position="671"/>
        <end position="687"/>
    </location>
</feature>
<evidence type="ECO:0000256" key="1">
    <source>
        <dbReference type="SAM" id="MobiDB-lite"/>
    </source>
</evidence>
<gene>
    <name evidence="2" type="ordered locus">Dda3937_03072</name>
</gene>
<dbReference type="Pfam" id="PF19268">
    <property type="entry name" value="CIS_TMP"/>
    <property type="match status" value="2"/>
</dbReference>
<feature type="compositionally biased region" description="Low complexity" evidence="1">
    <location>
        <begin position="1092"/>
        <end position="1101"/>
    </location>
</feature>
<reference evidence="2 3" key="1">
    <citation type="journal article" date="2011" name="J. Bacteriol.">
        <title>Genome sequence of the plant-pathogenic bacterium Dickeya dadantii 3937.</title>
        <authorList>
            <person name="Glasner J.D."/>
            <person name="Yang C.H."/>
            <person name="Reverchon S."/>
            <person name="Hugouvieux-Cotte-Pattat N."/>
            <person name="Condemine G."/>
            <person name="Bohin J.P."/>
            <person name="Van Gijsegem F."/>
            <person name="Yang S."/>
            <person name="Franza T."/>
            <person name="Expert D."/>
            <person name="Plunkett G. III"/>
            <person name="San Francisco M.J."/>
            <person name="Charkowski A.O."/>
            <person name="Py B."/>
            <person name="Bell K."/>
            <person name="Rauscher L."/>
            <person name="Rodriguez-Palenzuela P."/>
            <person name="Toussaint A."/>
            <person name="Holeva M.C."/>
            <person name="He S.Y."/>
            <person name="Douet V."/>
            <person name="Boccara M."/>
            <person name="Blanco C."/>
            <person name="Toth I."/>
            <person name="Anderson B.D."/>
            <person name="Biehl B.S."/>
            <person name="Mau B."/>
            <person name="Flynn S.M."/>
            <person name="Barras F."/>
            <person name="Lindeberg M."/>
            <person name="Birch P.R."/>
            <person name="Tsuyumu S."/>
            <person name="Shi X."/>
            <person name="Hibbing M."/>
            <person name="Yap M.N."/>
            <person name="Carpentier M."/>
            <person name="Dassa E."/>
            <person name="Umehara M."/>
            <person name="Kim J.F."/>
            <person name="Rusch M."/>
            <person name="Soni P."/>
            <person name="Mayhew G.F."/>
            <person name="Fouts D.E."/>
            <person name="Gill S.R."/>
            <person name="Blattner F.R."/>
            <person name="Keen N.T."/>
            <person name="Perna N.T."/>
        </authorList>
    </citation>
    <scope>NUCLEOTIDE SEQUENCE [LARGE SCALE GENOMIC DNA]</scope>
    <source>
        <strain evidence="2 3">3937</strain>
    </source>
</reference>
<accession>E0SFC1</accession>
<name>E0SFC1_DICD3</name>
<dbReference type="InterPro" id="IPR045538">
    <property type="entry name" value="CIS_TMP"/>
</dbReference>
<dbReference type="STRING" id="198628.Dda3937_03072"/>
<feature type="region of interest" description="Disordered" evidence="1">
    <location>
        <begin position="1082"/>
        <end position="1101"/>
    </location>
</feature>
<sequence length="1335" mass="148438">MARRQTGLRRPTAVRRRRRPADGVFAIVARAFPFSSHSLSSTTRTGRMTQPHRIHTASLTLDFRHSSEAERFERDAPRFVQQQLLPLIDALFDRFSPPHQLWVIDHLTFDLGALPASDLESALLAALQQQLTDALRARQPSDATRPQKDHDGDAAEIQVLDGPAAQWRQLQFFLQHGVMPWHYSNRQGWRQADSHRHWLADAVRRHYAELNRLLNASARPTSPIARLVSQLPATALNGWLEQLTPAYQDIALRCLAAQPEPDAMPAALRARLHRYWHQRIHQALRQRRLRQELLPIWATLLGAQRTRFLLALYACGQQPEVVRGMAQAVDDDAFDDLLTLLAPQAQPFIQQVIRHPAWFRHPETTVATDQSAPLDLLLREFTLHHLLVQRGSQFNKRRYMAGLVGRMAAHHNIERTDVLQTLYLQLAAWPGDQALKQPLLSLLTTLWGEMAPLARALPRLPDMTPGAQPVRHRPTTGDAVRHREPVETETADHQLRQQWAEALQQADDAALNRVWRQCSPAMLLTLRPLLMRCGQQSQVRQRWVVRFSTATQYRLLTLLEPADAPFIRDLMDDVRASQPAIAARSANAPGESLLTHSLWSLTFSYLLAERGSEFNRQSYLDALLRQLAAHHNLSRQALIDALLHHLHSAAAATAVRRALLTMLTRLRESEPPAPPPQPAPAPAPKPPASYHIDADLPVPAHPLLDAACYQYLYDVLALGDPTRRFEPPAEAQTAWRAASSYAGNDLQRCVQRLLTHHPLLLQRWLAASTHHPAGWRRLCAALRPSQAAQLLAQLVALRQPATRLRSLTTTLDNVTRRLTVAQRQAFYGQMIDTLAVNRTPDWLAIRDAVSQLAPSSVPPQPVNATTADASVRPAMDDDSALALLNRLTRHASATIADDDIAALSAALARLLPAQPEAVRRFLLPALRSADTAERLADALSDTLHTALLLLLCRADFLALHPYGRFIANLCHRHPAYHGAAQVLESQLWRTLYHHLFVAGSPPDIAAFIIDYLDRLATNEPLRSHQPSPPAFYRFLLQQAQAERLPMTHVLAERLQRLITAAGLHQEPPAIVAVANAGQAPEPTIAATPPVEPSDVADAPRPAAAPDMAVPGIAAQDIAAPDSAASDSAVPDIAMPNNAASNSAVSDMAVPDTAVPAVIDWRGDETLSTDEPVPIANAGLVLVAPYLPRLLTRLALVQDGTFPQPDARYQAIHRLQYLVDQGQNCAEYHLALNKLLCGLPLNAPIPLTPPPDAAARDTLDALLAAILQHWNALGHTSVDGLRQTFLQREGTLWRQADSWKLEVAPGPFDMLLDRLPWGYSTIKYPWMDRPLHVVWR</sequence>
<proteinExistence type="predicted"/>
<evidence type="ECO:0000313" key="2">
    <source>
        <dbReference type="EMBL" id="ADM99973.1"/>
    </source>
</evidence>
<keyword evidence="3" id="KW-1185">Reference proteome</keyword>
<organism evidence="2 3">
    <name type="scientific">Dickeya dadantii (strain 3937)</name>
    <name type="common">Erwinia chrysanthemi (strain 3937)</name>
    <dbReference type="NCBI Taxonomy" id="198628"/>
    <lineage>
        <taxon>Bacteria</taxon>
        <taxon>Pseudomonadati</taxon>
        <taxon>Pseudomonadota</taxon>
        <taxon>Gammaproteobacteria</taxon>
        <taxon>Enterobacterales</taxon>
        <taxon>Pectobacteriaceae</taxon>
        <taxon>Dickeya</taxon>
    </lineage>
</organism>